<dbReference type="RefSeq" id="WP_065245573.1">
    <property type="nucleotide sequence ID" value="NZ_LZDL01000001.1"/>
</dbReference>
<dbReference type="OrthoDB" id="9800417at2"/>
<accession>A0A1B8PH96</accession>
<name>A0A1B8PH96_HAEHA</name>
<feature type="domain" description="Excalibur calcium-binding" evidence="2">
    <location>
        <begin position="44"/>
        <end position="75"/>
    </location>
</feature>
<evidence type="ECO:0000313" key="3">
    <source>
        <dbReference type="EMBL" id="OBX48440.1"/>
    </source>
</evidence>
<keyword evidence="1" id="KW-0732">Signal</keyword>
<gene>
    <name evidence="3" type="ORF">A9Z62_00085</name>
</gene>
<organism evidence="3 4">
    <name type="scientific">Haemophilus haemolyticus</name>
    <dbReference type="NCBI Taxonomy" id="726"/>
    <lineage>
        <taxon>Bacteria</taxon>
        <taxon>Pseudomonadati</taxon>
        <taxon>Pseudomonadota</taxon>
        <taxon>Gammaproteobacteria</taxon>
        <taxon>Pasteurellales</taxon>
        <taxon>Pasteurellaceae</taxon>
        <taxon>Haemophilus</taxon>
    </lineage>
</organism>
<dbReference type="AlphaFoldDB" id="A0A1B8PH96"/>
<dbReference type="Pfam" id="PF05901">
    <property type="entry name" value="Excalibur"/>
    <property type="match status" value="1"/>
</dbReference>
<feature type="chain" id="PRO_5008611681" evidence="1">
    <location>
        <begin position="22"/>
        <end position="79"/>
    </location>
</feature>
<feature type="signal peptide" evidence="1">
    <location>
        <begin position="1"/>
        <end position="21"/>
    </location>
</feature>
<dbReference type="EMBL" id="LZDL01000001">
    <property type="protein sequence ID" value="OBX48440.1"/>
    <property type="molecule type" value="Genomic_DNA"/>
</dbReference>
<evidence type="ECO:0000313" key="4">
    <source>
        <dbReference type="Proteomes" id="UP000092611"/>
    </source>
</evidence>
<dbReference type="InterPro" id="IPR008613">
    <property type="entry name" value="Excalibur_Ca-bd_domain"/>
</dbReference>
<evidence type="ECO:0000259" key="2">
    <source>
        <dbReference type="Pfam" id="PF05901"/>
    </source>
</evidence>
<comment type="caution">
    <text evidence="3">The sequence shown here is derived from an EMBL/GenBank/DDBJ whole genome shotgun (WGS) entry which is preliminary data.</text>
</comment>
<reference evidence="3 4" key="1">
    <citation type="submission" date="2016-06" db="EMBL/GenBank/DDBJ databases">
        <title>Draft genome of Haemophilus haemolyticus CCUG 24149.</title>
        <authorList>
            <person name="Engstrom-Jakobsson H."/>
            <person name="Salva-Serra F."/>
            <person name="Thorell K."/>
            <person name="Gonzales-Siles L."/>
            <person name="Karlsson R."/>
            <person name="Boulund F."/>
            <person name="Engstrand L."/>
            <person name="Kristiansson E."/>
            <person name="Moore E."/>
        </authorList>
    </citation>
    <scope>NUCLEOTIDE SEQUENCE [LARGE SCALE GENOMIC DNA]</scope>
    <source>
        <strain evidence="3 4">CCUG 24149</strain>
    </source>
</reference>
<sequence>MKKLFLILTALSLAVSPAVFAKAHKKSNSESEQQFSCNDGKRVCGDMESCDDAMFHLKQCGMKKLDRDRDGVPCESICQ</sequence>
<proteinExistence type="predicted"/>
<evidence type="ECO:0000256" key="1">
    <source>
        <dbReference type="SAM" id="SignalP"/>
    </source>
</evidence>
<dbReference type="Proteomes" id="UP000092611">
    <property type="component" value="Unassembled WGS sequence"/>
</dbReference>
<protein>
    <submittedName>
        <fullName evidence="3">Nuclease</fullName>
    </submittedName>
</protein>